<accession>A0A645CGV8</accession>
<proteinExistence type="predicted"/>
<protein>
    <submittedName>
        <fullName evidence="1">Uncharacterized protein</fullName>
    </submittedName>
</protein>
<organism evidence="1">
    <name type="scientific">bioreactor metagenome</name>
    <dbReference type="NCBI Taxonomy" id="1076179"/>
    <lineage>
        <taxon>unclassified sequences</taxon>
        <taxon>metagenomes</taxon>
        <taxon>ecological metagenomes</taxon>
    </lineage>
</organism>
<comment type="caution">
    <text evidence="1">The sequence shown here is derived from an EMBL/GenBank/DDBJ whole genome shotgun (WGS) entry which is preliminary data.</text>
</comment>
<name>A0A645CGV8_9ZZZZ</name>
<sequence length="64" mass="7589">MRALLFSCPYAAKNKGIIKNSHRPRGGREMKLVIRNVETKISRIRYTLEKMVERDHPYAQKMKE</sequence>
<dbReference type="EMBL" id="VSSQ01027116">
    <property type="protein sequence ID" value="MPM76180.1"/>
    <property type="molecule type" value="Genomic_DNA"/>
</dbReference>
<reference evidence="1" key="1">
    <citation type="submission" date="2019-08" db="EMBL/GenBank/DDBJ databases">
        <authorList>
            <person name="Kucharzyk K."/>
            <person name="Murdoch R.W."/>
            <person name="Higgins S."/>
            <person name="Loffler F."/>
        </authorList>
    </citation>
    <scope>NUCLEOTIDE SEQUENCE</scope>
</reference>
<dbReference type="AlphaFoldDB" id="A0A645CGV8"/>
<gene>
    <name evidence="1" type="ORF">SDC9_123176</name>
</gene>
<evidence type="ECO:0000313" key="1">
    <source>
        <dbReference type="EMBL" id="MPM76180.1"/>
    </source>
</evidence>